<gene>
    <name evidence="3" type="ORF">O6P43_020349</name>
</gene>
<sequence>MYRGEPDNNKEWKPRYFFVEAPHPTDMGLTQEQEAAEVRAATRRRLEALRDRAEKASSKGKRPLTEGVLPLTTIHIDDHERMPPCPKSGRSQQSARVEPSSKEQTSPDGFSLAKVLVHVFLGFSEGAYINDIPSAAYAIVRGSTLPADAALIDDLPIESAFITEMSTGVQSLQYQASLYTKLKKAQENAEYSTDKLLGTIQENENLKARLIQAEKAEVEGQAASENFESLQAEVLRLGGRGGMVARKGKWPGEEEAEEEERLAKMLAGVEASKEDGSEDEGTADEEVEAVQPDLGDQ</sequence>
<evidence type="ECO:0000256" key="1">
    <source>
        <dbReference type="SAM" id="Coils"/>
    </source>
</evidence>
<dbReference type="EMBL" id="JARAOO010000008">
    <property type="protein sequence ID" value="KAJ7959821.1"/>
    <property type="molecule type" value="Genomic_DNA"/>
</dbReference>
<feature type="region of interest" description="Disordered" evidence="2">
    <location>
        <begin position="245"/>
        <end position="297"/>
    </location>
</feature>
<keyword evidence="1" id="KW-0175">Coiled coil</keyword>
<accession>A0AAD7LM28</accession>
<reference evidence="3" key="1">
    <citation type="journal article" date="2023" name="Science">
        <title>Elucidation of the pathway for biosynthesis of saponin adjuvants from the soapbark tree.</title>
        <authorList>
            <person name="Reed J."/>
            <person name="Orme A."/>
            <person name="El-Demerdash A."/>
            <person name="Owen C."/>
            <person name="Martin L.B.B."/>
            <person name="Misra R.C."/>
            <person name="Kikuchi S."/>
            <person name="Rejzek M."/>
            <person name="Martin A.C."/>
            <person name="Harkess A."/>
            <person name="Leebens-Mack J."/>
            <person name="Louveau T."/>
            <person name="Stephenson M.J."/>
            <person name="Osbourn A."/>
        </authorList>
    </citation>
    <scope>NUCLEOTIDE SEQUENCE</scope>
    <source>
        <strain evidence="3">S10</strain>
    </source>
</reference>
<organism evidence="3 4">
    <name type="scientific">Quillaja saponaria</name>
    <name type="common">Soap bark tree</name>
    <dbReference type="NCBI Taxonomy" id="32244"/>
    <lineage>
        <taxon>Eukaryota</taxon>
        <taxon>Viridiplantae</taxon>
        <taxon>Streptophyta</taxon>
        <taxon>Embryophyta</taxon>
        <taxon>Tracheophyta</taxon>
        <taxon>Spermatophyta</taxon>
        <taxon>Magnoliopsida</taxon>
        <taxon>eudicotyledons</taxon>
        <taxon>Gunneridae</taxon>
        <taxon>Pentapetalae</taxon>
        <taxon>rosids</taxon>
        <taxon>fabids</taxon>
        <taxon>Fabales</taxon>
        <taxon>Quillajaceae</taxon>
        <taxon>Quillaja</taxon>
    </lineage>
</organism>
<keyword evidence="4" id="KW-1185">Reference proteome</keyword>
<protein>
    <submittedName>
        <fullName evidence="3">Uncharacterized protein</fullName>
    </submittedName>
</protein>
<dbReference type="Proteomes" id="UP001163823">
    <property type="component" value="Chromosome 8"/>
</dbReference>
<dbReference type="AlphaFoldDB" id="A0AAD7LM28"/>
<evidence type="ECO:0000313" key="3">
    <source>
        <dbReference type="EMBL" id="KAJ7959821.1"/>
    </source>
</evidence>
<proteinExistence type="predicted"/>
<feature type="compositionally biased region" description="Acidic residues" evidence="2">
    <location>
        <begin position="276"/>
        <end position="288"/>
    </location>
</feature>
<evidence type="ECO:0000256" key="2">
    <source>
        <dbReference type="SAM" id="MobiDB-lite"/>
    </source>
</evidence>
<name>A0AAD7LM28_QUISA</name>
<comment type="caution">
    <text evidence="3">The sequence shown here is derived from an EMBL/GenBank/DDBJ whole genome shotgun (WGS) entry which is preliminary data.</text>
</comment>
<dbReference type="KEGG" id="qsa:O6P43_020349"/>
<evidence type="ECO:0000313" key="4">
    <source>
        <dbReference type="Proteomes" id="UP001163823"/>
    </source>
</evidence>
<feature type="region of interest" description="Disordered" evidence="2">
    <location>
        <begin position="74"/>
        <end position="107"/>
    </location>
</feature>
<feature type="coiled-coil region" evidence="1">
    <location>
        <begin position="196"/>
        <end position="233"/>
    </location>
</feature>